<protein>
    <submittedName>
        <fullName evidence="3">Glycosyl transferase</fullName>
    </submittedName>
</protein>
<dbReference type="Gene3D" id="3.90.550.10">
    <property type="entry name" value="Spore Coat Polysaccharide Biosynthesis Protein SpsA, Chain A"/>
    <property type="match status" value="1"/>
</dbReference>
<dbReference type="InterPro" id="IPR001173">
    <property type="entry name" value="Glyco_trans_2-like"/>
</dbReference>
<dbReference type="InterPro" id="IPR029044">
    <property type="entry name" value="Nucleotide-diphossugar_trans"/>
</dbReference>
<evidence type="ECO:0000256" key="1">
    <source>
        <dbReference type="SAM" id="MobiDB-lite"/>
    </source>
</evidence>
<evidence type="ECO:0000259" key="2">
    <source>
        <dbReference type="Pfam" id="PF00535"/>
    </source>
</evidence>
<evidence type="ECO:0000313" key="4">
    <source>
        <dbReference type="Proteomes" id="UP000179769"/>
    </source>
</evidence>
<dbReference type="OrthoDB" id="9771846at2"/>
<name>A0A1S1RN82_9ACTN</name>
<dbReference type="CDD" id="cd04186">
    <property type="entry name" value="GT_2_like_c"/>
    <property type="match status" value="1"/>
</dbReference>
<keyword evidence="3" id="KW-0808">Transferase</keyword>
<dbReference type="GO" id="GO:0016740">
    <property type="term" value="F:transferase activity"/>
    <property type="evidence" value="ECO:0007669"/>
    <property type="project" value="UniProtKB-KW"/>
</dbReference>
<reference evidence="4" key="1">
    <citation type="submission" date="2016-07" db="EMBL/GenBank/DDBJ databases">
        <title>Frankia sp. NRRL B-16219 Genome sequencing.</title>
        <authorList>
            <person name="Ghodhbane-Gtari F."/>
            <person name="Swanson E."/>
            <person name="Gueddou A."/>
            <person name="Louati M."/>
            <person name="Nouioui I."/>
            <person name="Hezbri K."/>
            <person name="Abebe-Akele F."/>
            <person name="Simpson S."/>
            <person name="Morris K."/>
            <person name="Thomas K."/>
            <person name="Gtari M."/>
            <person name="Tisa L.S."/>
        </authorList>
    </citation>
    <scope>NUCLEOTIDE SEQUENCE [LARGE SCALE GENOMIC DNA]</scope>
    <source>
        <strain evidence="4">NRRL B-16219</strain>
    </source>
</reference>
<dbReference type="PANTHER" id="PTHR43179">
    <property type="entry name" value="RHAMNOSYLTRANSFERASE WBBL"/>
    <property type="match status" value="1"/>
</dbReference>
<dbReference type="EMBL" id="MAXA01000001">
    <property type="protein sequence ID" value="OHV46752.1"/>
    <property type="molecule type" value="Genomic_DNA"/>
</dbReference>
<comment type="caution">
    <text evidence="3">The sequence shown here is derived from an EMBL/GenBank/DDBJ whole genome shotgun (WGS) entry which is preliminary data.</text>
</comment>
<proteinExistence type="predicted"/>
<keyword evidence="4" id="KW-1185">Reference proteome</keyword>
<dbReference type="AlphaFoldDB" id="A0A1S1RN82"/>
<sequence>MTVEVSVLVVSYNTAELTVRCLESVLAEPAGVEIEIIVVDNASTDGSPDAIRDAFPAVRLIESATNLGFGRAVNLAASHADGDYLLLLNPDAVVLDRAVAEILTFARRNPACGLYGGRTLRPDGSVDPSSCWGAPSLWSLACFGVGLSTMFHGSRIFDPESLGRWQRDSVREVGVVTGCLLLVSRGLFERLGGFDPRFFMYGEDTDLSMRARAAGYRPTIVPTAAIVHHVGASSSNWAAKHVLVLRGKTTLARKHWTGWRQRLCLAMIVLGVALRALADLGSGLARGRPRARASDWRALWRRRRDWWPGYPPYTEPTGGVPSQSRVPPEPASGTCHPSRHLTRP</sequence>
<evidence type="ECO:0000313" key="3">
    <source>
        <dbReference type="EMBL" id="OHV46752.1"/>
    </source>
</evidence>
<feature type="domain" description="Glycosyltransferase 2-like" evidence="2">
    <location>
        <begin position="6"/>
        <end position="126"/>
    </location>
</feature>
<gene>
    <name evidence="3" type="ORF">BBK14_00235</name>
</gene>
<dbReference type="Pfam" id="PF00535">
    <property type="entry name" value="Glycos_transf_2"/>
    <property type="match status" value="1"/>
</dbReference>
<dbReference type="SUPFAM" id="SSF53448">
    <property type="entry name" value="Nucleotide-diphospho-sugar transferases"/>
    <property type="match status" value="1"/>
</dbReference>
<dbReference type="PANTHER" id="PTHR43179:SF7">
    <property type="entry name" value="RHAMNOSYLTRANSFERASE WBBL"/>
    <property type="match status" value="1"/>
</dbReference>
<dbReference type="RefSeq" id="WP_071059155.1">
    <property type="nucleotide sequence ID" value="NZ_JBFLUH010000007.1"/>
</dbReference>
<feature type="region of interest" description="Disordered" evidence="1">
    <location>
        <begin position="309"/>
        <end position="344"/>
    </location>
</feature>
<dbReference type="Proteomes" id="UP000179769">
    <property type="component" value="Unassembled WGS sequence"/>
</dbReference>
<accession>A0A1S1RN82</accession>
<organism evidence="3 4">
    <name type="scientific">Parafrankia soli</name>
    <dbReference type="NCBI Taxonomy" id="2599596"/>
    <lineage>
        <taxon>Bacteria</taxon>
        <taxon>Bacillati</taxon>
        <taxon>Actinomycetota</taxon>
        <taxon>Actinomycetes</taxon>
        <taxon>Frankiales</taxon>
        <taxon>Frankiaceae</taxon>
        <taxon>Parafrankia</taxon>
    </lineage>
</organism>